<evidence type="ECO:0000313" key="3">
    <source>
        <dbReference type="Proteomes" id="UP000363590"/>
    </source>
</evidence>
<protein>
    <submittedName>
        <fullName evidence="2">Uncharacterized protein</fullName>
    </submittedName>
</protein>
<dbReference type="GeneID" id="64728651"/>
<name>A0A5P9XP03_ACITH</name>
<feature type="coiled-coil region" evidence="1">
    <location>
        <begin position="113"/>
        <end position="140"/>
    </location>
</feature>
<dbReference type="KEGG" id="atx:GCD22_00933"/>
<reference evidence="2 3" key="1">
    <citation type="submission" date="2019-10" db="EMBL/GenBank/DDBJ databases">
        <authorList>
            <person name="Wang R."/>
        </authorList>
    </citation>
    <scope>NUCLEOTIDE SEQUENCE [LARGE SCALE GENOMIC DNA]</scope>
    <source>
        <strain evidence="2 3">ATCC 19377</strain>
    </source>
</reference>
<dbReference type="Proteomes" id="UP000363590">
    <property type="component" value="Chromosome"/>
</dbReference>
<gene>
    <name evidence="2" type="ORF">GCD22_00933</name>
</gene>
<keyword evidence="1" id="KW-0175">Coiled coil</keyword>
<accession>A0A5P9XP03</accession>
<dbReference type="Gene3D" id="1.20.120.20">
    <property type="entry name" value="Apolipoprotein"/>
    <property type="match status" value="1"/>
</dbReference>
<evidence type="ECO:0000313" key="2">
    <source>
        <dbReference type="EMBL" id="QFX95374.1"/>
    </source>
</evidence>
<dbReference type="EMBL" id="CP045571">
    <property type="protein sequence ID" value="QFX95374.1"/>
    <property type="molecule type" value="Genomic_DNA"/>
</dbReference>
<proteinExistence type="predicted"/>
<dbReference type="AlphaFoldDB" id="A0A5P9XP03"/>
<sequence length="154" mass="17093">MAMADDAEQALPAFRVPELDAIKAQIAEVRGVQGQTSKRLGEQVAQILAQRHEATEASARMETRLDGRMNRIEDQISKMGSGLEAQVKQLESAFGVNMEHLESTLGARMEHAESAATARMDRFEDKLERQTDKLDQLILLFSPQIAFPQNRATG</sequence>
<organism evidence="2 3">
    <name type="scientific">Acidithiobacillus thiooxidans ATCC 19377</name>
    <dbReference type="NCBI Taxonomy" id="637390"/>
    <lineage>
        <taxon>Bacteria</taxon>
        <taxon>Pseudomonadati</taxon>
        <taxon>Pseudomonadota</taxon>
        <taxon>Acidithiobacillia</taxon>
        <taxon>Acidithiobacillales</taxon>
        <taxon>Acidithiobacillaceae</taxon>
        <taxon>Acidithiobacillus</taxon>
    </lineage>
</organism>
<dbReference type="RefSeq" id="WP_211371692.1">
    <property type="nucleotide sequence ID" value="NZ_CP045571.1"/>
</dbReference>
<evidence type="ECO:0000256" key="1">
    <source>
        <dbReference type="SAM" id="Coils"/>
    </source>
</evidence>